<dbReference type="Proteomes" id="UP000746595">
    <property type="component" value="Unassembled WGS sequence"/>
</dbReference>
<keyword evidence="2" id="KW-1185">Reference proteome</keyword>
<evidence type="ECO:0000313" key="1">
    <source>
        <dbReference type="EMBL" id="NKG20592.1"/>
    </source>
</evidence>
<comment type="caution">
    <text evidence="1">The sequence shown here is derived from an EMBL/GenBank/DDBJ whole genome shotgun (WGS) entry which is preliminary data.</text>
</comment>
<name>A0ABX1G2X0_9MICC</name>
<organism evidence="1 2">
    <name type="scientific">Paeniglutamicibacter terrestris</name>
    <dbReference type="NCBI Taxonomy" id="2723403"/>
    <lineage>
        <taxon>Bacteria</taxon>
        <taxon>Bacillati</taxon>
        <taxon>Actinomycetota</taxon>
        <taxon>Actinomycetes</taxon>
        <taxon>Micrococcales</taxon>
        <taxon>Micrococcaceae</taxon>
        <taxon>Paeniglutamicibacter</taxon>
    </lineage>
</organism>
<protein>
    <recommendedName>
        <fullName evidence="3">Linalool dehydratase/isomerase domain-containing protein</fullName>
    </recommendedName>
</protein>
<accession>A0ABX1G2X0</accession>
<sequence>MTPATETLRTMYDFFVGALHEDELNTLTLHDHELDGTASDCSTIQIAAFFAYMNNIDLAPDGALQAHRLLLSVVQRTKCDDWFRIPYNAPLGGHGAVDLAEFGAAATSAGYLAEHCSEDLGRLLLNSMAEAVEKFENSERAGAYSKNSAATLFDVLNGDLYAALVNVVAYRTCGRTSYLHKASATIRHLIGRFDRETAQWPYSEDWSGGTLVGMSVAYQATITGWGRILIQDLPPVLGKEWSGVLAAAEFELIRQVKLGRDVHNEAPSWVSPWEKVWEIWQAFSLCEENDFTESWTRKGIFDLECGIDELGTDYFIDSRPTRPGRTVLGSRIRTGANVVSVLMSIEEAQRSWQSTT</sequence>
<evidence type="ECO:0008006" key="3">
    <source>
        <dbReference type="Google" id="ProtNLM"/>
    </source>
</evidence>
<proteinExistence type="predicted"/>
<dbReference type="RefSeq" id="WP_168151446.1">
    <property type="nucleotide sequence ID" value="NZ_JAAWVT010000002.1"/>
</dbReference>
<dbReference type="EMBL" id="JAAWVT010000002">
    <property type="protein sequence ID" value="NKG20592.1"/>
    <property type="molecule type" value="Genomic_DNA"/>
</dbReference>
<evidence type="ECO:0000313" key="2">
    <source>
        <dbReference type="Proteomes" id="UP000746595"/>
    </source>
</evidence>
<gene>
    <name evidence="1" type="ORF">HED64_07690</name>
</gene>
<reference evidence="1 2" key="1">
    <citation type="submission" date="2020-04" db="EMBL/GenBank/DDBJ databases">
        <title>Paeniglutamicibacter sp. ANT13_2, a novel actinomycete isolated from sediment in Antarctica.</title>
        <authorList>
            <person name="Sakdapetsiri C."/>
            <person name="Pinyakong O."/>
        </authorList>
    </citation>
    <scope>NUCLEOTIDE SEQUENCE [LARGE SCALE GENOMIC DNA]</scope>
    <source>
        <strain evidence="1 2">ANT13_2</strain>
    </source>
</reference>